<dbReference type="OrthoDB" id="961830at2"/>
<organism evidence="2 3">
    <name type="scientific">Pedobacter westerhofensis</name>
    <dbReference type="NCBI Taxonomy" id="425512"/>
    <lineage>
        <taxon>Bacteria</taxon>
        <taxon>Pseudomonadati</taxon>
        <taxon>Bacteroidota</taxon>
        <taxon>Sphingobacteriia</taxon>
        <taxon>Sphingobacteriales</taxon>
        <taxon>Sphingobacteriaceae</taxon>
        <taxon>Pedobacter</taxon>
    </lineage>
</organism>
<sequence length="137" mass="15564">MEELNDDELQDFLDRSIGNIEHTSGEKATADLLAYQDLFKALQTEPVQGLPLSFASNVKWKLQKGLNRKSDLRFNILAAIIVMLSLLLAYGLLQLISQATAALVLSMVVKFKWVLASVIFLFFSFLLIDQRLIKREY</sequence>
<feature type="transmembrane region" description="Helical" evidence="1">
    <location>
        <begin position="102"/>
        <end position="128"/>
    </location>
</feature>
<evidence type="ECO:0000313" key="3">
    <source>
        <dbReference type="Proteomes" id="UP000320300"/>
    </source>
</evidence>
<dbReference type="Proteomes" id="UP000320300">
    <property type="component" value="Unassembled WGS sequence"/>
</dbReference>
<reference evidence="2 3" key="1">
    <citation type="submission" date="2017-05" db="EMBL/GenBank/DDBJ databases">
        <authorList>
            <person name="Varghese N."/>
            <person name="Submissions S."/>
        </authorList>
    </citation>
    <scope>NUCLEOTIDE SEQUENCE [LARGE SCALE GENOMIC DNA]</scope>
    <source>
        <strain evidence="2 3">DSM 19036</strain>
    </source>
</reference>
<evidence type="ECO:0000256" key="1">
    <source>
        <dbReference type="SAM" id="Phobius"/>
    </source>
</evidence>
<keyword evidence="1" id="KW-1133">Transmembrane helix</keyword>
<feature type="transmembrane region" description="Helical" evidence="1">
    <location>
        <begin position="74"/>
        <end position="96"/>
    </location>
</feature>
<dbReference type="RefSeq" id="WP_142528866.1">
    <property type="nucleotide sequence ID" value="NZ_CBCSJO010000007.1"/>
</dbReference>
<evidence type="ECO:0000313" key="2">
    <source>
        <dbReference type="EMBL" id="SMO78847.1"/>
    </source>
</evidence>
<keyword evidence="1" id="KW-0472">Membrane</keyword>
<dbReference type="AlphaFoldDB" id="A0A521E4K3"/>
<protein>
    <submittedName>
        <fullName evidence="2">Uncharacterized protein</fullName>
    </submittedName>
</protein>
<keyword evidence="3" id="KW-1185">Reference proteome</keyword>
<name>A0A521E4K3_9SPHI</name>
<proteinExistence type="predicted"/>
<gene>
    <name evidence="2" type="ORF">SAMN06265348_10721</name>
</gene>
<dbReference type="EMBL" id="FXTN01000007">
    <property type="protein sequence ID" value="SMO78847.1"/>
    <property type="molecule type" value="Genomic_DNA"/>
</dbReference>
<accession>A0A521E4K3</accession>
<keyword evidence="1" id="KW-0812">Transmembrane</keyword>